<evidence type="ECO:0000256" key="1">
    <source>
        <dbReference type="SAM" id="MobiDB-lite"/>
    </source>
</evidence>
<name>A0A5B7EJC3_PORTR</name>
<sequence>MKQIEGRCCIRLKLVNKTTCPSPRSTHSHSRSIPRPTSVSSDSLLGLYDFLHCTTPWLAM</sequence>
<gene>
    <name evidence="2" type="ORF">E2C01_025946</name>
</gene>
<dbReference type="AlphaFoldDB" id="A0A5B7EJC3"/>
<dbReference type="Proteomes" id="UP000324222">
    <property type="component" value="Unassembled WGS sequence"/>
</dbReference>
<keyword evidence="3" id="KW-1185">Reference proteome</keyword>
<protein>
    <submittedName>
        <fullName evidence="2">Uncharacterized protein</fullName>
    </submittedName>
</protein>
<dbReference type="EMBL" id="VSRR010002663">
    <property type="protein sequence ID" value="MPC32624.1"/>
    <property type="molecule type" value="Genomic_DNA"/>
</dbReference>
<reference evidence="2 3" key="1">
    <citation type="submission" date="2019-05" db="EMBL/GenBank/DDBJ databases">
        <title>Another draft genome of Portunus trituberculatus and its Hox gene families provides insights of decapod evolution.</title>
        <authorList>
            <person name="Jeong J.-H."/>
            <person name="Song I."/>
            <person name="Kim S."/>
            <person name="Choi T."/>
            <person name="Kim D."/>
            <person name="Ryu S."/>
            <person name="Kim W."/>
        </authorList>
    </citation>
    <scope>NUCLEOTIDE SEQUENCE [LARGE SCALE GENOMIC DNA]</scope>
    <source>
        <tissue evidence="2">Muscle</tissue>
    </source>
</reference>
<organism evidence="2 3">
    <name type="scientific">Portunus trituberculatus</name>
    <name type="common">Swimming crab</name>
    <name type="synonym">Neptunus trituberculatus</name>
    <dbReference type="NCBI Taxonomy" id="210409"/>
    <lineage>
        <taxon>Eukaryota</taxon>
        <taxon>Metazoa</taxon>
        <taxon>Ecdysozoa</taxon>
        <taxon>Arthropoda</taxon>
        <taxon>Crustacea</taxon>
        <taxon>Multicrustacea</taxon>
        <taxon>Malacostraca</taxon>
        <taxon>Eumalacostraca</taxon>
        <taxon>Eucarida</taxon>
        <taxon>Decapoda</taxon>
        <taxon>Pleocyemata</taxon>
        <taxon>Brachyura</taxon>
        <taxon>Eubrachyura</taxon>
        <taxon>Portunoidea</taxon>
        <taxon>Portunidae</taxon>
        <taxon>Portuninae</taxon>
        <taxon>Portunus</taxon>
    </lineage>
</organism>
<accession>A0A5B7EJC3</accession>
<feature type="region of interest" description="Disordered" evidence="1">
    <location>
        <begin position="19"/>
        <end position="39"/>
    </location>
</feature>
<evidence type="ECO:0000313" key="2">
    <source>
        <dbReference type="EMBL" id="MPC32624.1"/>
    </source>
</evidence>
<evidence type="ECO:0000313" key="3">
    <source>
        <dbReference type="Proteomes" id="UP000324222"/>
    </source>
</evidence>
<comment type="caution">
    <text evidence="2">The sequence shown here is derived from an EMBL/GenBank/DDBJ whole genome shotgun (WGS) entry which is preliminary data.</text>
</comment>
<proteinExistence type="predicted"/>